<gene>
    <name evidence="3" type="primary">LOC111022556</name>
</gene>
<dbReference type="CDD" id="cd20216">
    <property type="entry name" value="PFM_HFR-2-like"/>
    <property type="match status" value="1"/>
</dbReference>
<dbReference type="SUPFAM" id="SSF56973">
    <property type="entry name" value="Aerolisin/ETX pore-forming domain"/>
    <property type="match status" value="1"/>
</dbReference>
<dbReference type="PANTHER" id="PTHR39244">
    <property type="entry name" value="NATTERIN-4"/>
    <property type="match status" value="1"/>
</dbReference>
<evidence type="ECO:0000313" key="2">
    <source>
        <dbReference type="Proteomes" id="UP000504603"/>
    </source>
</evidence>
<evidence type="ECO:0000259" key="1">
    <source>
        <dbReference type="SMART" id="SM00791"/>
    </source>
</evidence>
<dbReference type="InterPro" id="IPR036242">
    <property type="entry name" value="Agglutinin_dom_sf"/>
</dbReference>
<dbReference type="Gene3D" id="2.170.15.10">
    <property type="entry name" value="Proaerolysin, chain A, domain 3"/>
    <property type="match status" value="1"/>
</dbReference>
<reference evidence="3" key="1">
    <citation type="submission" date="2025-08" db="UniProtKB">
        <authorList>
            <consortium name="RefSeq"/>
        </authorList>
    </citation>
    <scope>IDENTIFICATION</scope>
    <source>
        <strain evidence="3">OHB3-1</strain>
    </source>
</reference>
<sequence>MDEESEVPSVPYQFALKSVFNKKYLSFVRKDKELFGYLQFSGDKVLSPYTKFELETSKFGKGFFHIRCCWNNRYWVLHSQSSHYIVAGAKKPDEDQSKHTCTLFKPIYDDGSHGGFRFRNAHLNRNLHLHGEAFGAHKNCLFAKSSRPERDRSDLVTVVDWDSLCILPRYVAFKGDNGRYLRPSHHAYGSVYLEFRALDISDPGIKHEILTMPDGHIRVKNVPYKQYWVHDPDWILVKGNENSANDRHALFWPIKVDNNVVALRSMGNNHICKRLSIDGKENCLNASAGSITDEARMEVVELVISREIYNINFHLSDARVYNEKPLLVATGTDENLKDAAEKVSVKLSYEDTVTTTWKSSISTKFGVKVTVETGVPKISEGEIEISAEFQEEYEWGGTQQTKTLVEVTHDVMVPAWSKVRGSIIATQAICDVPFSYTQRDKLMNGRSVISRLDDGIFTGVNCYNYKFLAEEI</sequence>
<evidence type="ECO:0000313" key="3">
    <source>
        <dbReference type="RefSeq" id="XP_022155408.1"/>
    </source>
</evidence>
<organism evidence="2 3">
    <name type="scientific">Momordica charantia</name>
    <name type="common">Bitter gourd</name>
    <name type="synonym">Balsam pear</name>
    <dbReference type="NCBI Taxonomy" id="3673"/>
    <lineage>
        <taxon>Eukaryota</taxon>
        <taxon>Viridiplantae</taxon>
        <taxon>Streptophyta</taxon>
        <taxon>Embryophyta</taxon>
        <taxon>Tracheophyta</taxon>
        <taxon>Spermatophyta</taxon>
        <taxon>Magnoliopsida</taxon>
        <taxon>eudicotyledons</taxon>
        <taxon>Gunneridae</taxon>
        <taxon>Pentapetalae</taxon>
        <taxon>rosids</taxon>
        <taxon>fabids</taxon>
        <taxon>Cucurbitales</taxon>
        <taxon>Cucurbitaceae</taxon>
        <taxon>Momordiceae</taxon>
        <taxon>Momordica</taxon>
    </lineage>
</organism>
<dbReference type="RefSeq" id="XP_022155408.1">
    <property type="nucleotide sequence ID" value="XM_022299716.1"/>
</dbReference>
<feature type="domain" description="Agglutinin" evidence="1">
    <location>
        <begin position="8"/>
        <end position="160"/>
    </location>
</feature>
<dbReference type="SUPFAM" id="SSF50382">
    <property type="entry name" value="Agglutinin"/>
    <property type="match status" value="2"/>
</dbReference>
<dbReference type="GeneID" id="111022556"/>
<dbReference type="Gene3D" id="2.80.10.50">
    <property type="match status" value="2"/>
</dbReference>
<dbReference type="SMART" id="SM00791">
    <property type="entry name" value="Agglutinin"/>
    <property type="match status" value="2"/>
</dbReference>
<dbReference type="InterPro" id="IPR053237">
    <property type="entry name" value="Natterin_C"/>
</dbReference>
<keyword evidence="2" id="KW-1185">Reference proteome</keyword>
<dbReference type="InterPro" id="IPR008998">
    <property type="entry name" value="Agglutinin"/>
</dbReference>
<accession>A0A6J1DMV7</accession>
<feature type="domain" description="Agglutinin" evidence="1">
    <location>
        <begin position="165"/>
        <end position="301"/>
    </location>
</feature>
<dbReference type="Proteomes" id="UP000504603">
    <property type="component" value="Unplaced"/>
</dbReference>
<dbReference type="Pfam" id="PF07468">
    <property type="entry name" value="Agglutinin"/>
    <property type="match status" value="2"/>
</dbReference>
<dbReference type="KEGG" id="mcha:111022556"/>
<dbReference type="PANTHER" id="PTHR39244:SF5">
    <property type="entry name" value="NATTERIN-3-LIKE"/>
    <property type="match status" value="1"/>
</dbReference>
<proteinExistence type="predicted"/>
<dbReference type="OrthoDB" id="4948898at2759"/>
<protein>
    <submittedName>
        <fullName evidence="3">Uncharacterized protein LOC111022556</fullName>
    </submittedName>
</protein>
<name>A0A6J1DMV7_MOMCH</name>
<dbReference type="AlphaFoldDB" id="A0A6J1DMV7"/>